<sequence>MRYFSYLSNASQLLEQYQGKVPFSIFLKQFFSRQKKFGSNDRRQIARLCYGYFRLGHSLRQLPLQERILAGVFVSAQGPEELLEQLKPEWNALTQLPVTEKLALAAGGEAAPAPAGTGEAELANIFPWADRLSEGIDTAAFRTSFGIQPDLFLRLRPGKEAGVQRKLQLEGLSFEVLGPQCLALPNSSRADKVLDIDQEAVIQDHSSQRVGELLLLVKDQLPEKPAVWDCCSGSGGKSIMAWDLLGPSIRLTVSDKRESIIHNLQERFRLAGMLQYKALVTDLTQLPPDKAAVPGGDGGKQLFPLIIADVPCTGSGTWGRTPDQLFFFAPEGIRSYSERQKKIVQAALRQLAPGGYFLYITCSVFREENEDMIAFIQANSTLQLVKKELFTGYQRKADTLFAALFQSNTV</sequence>
<reference evidence="7" key="1">
    <citation type="submission" date="2023-03" db="EMBL/GenBank/DDBJ databases">
        <title>Andean soil-derived lignocellulolytic bacterial consortium as a source of novel taxa and putative plastic-active enzymes.</title>
        <authorList>
            <person name="Diaz-Garcia L."/>
            <person name="Chuvochina M."/>
            <person name="Feuerriegel G."/>
            <person name="Bunk B."/>
            <person name="Sproer C."/>
            <person name="Streit W.R."/>
            <person name="Rodriguez L.M."/>
            <person name="Overmann J."/>
            <person name="Jimenez D.J."/>
        </authorList>
    </citation>
    <scope>NUCLEOTIDE SEQUENCE</scope>
    <source>
        <strain evidence="7">MAG 7</strain>
    </source>
</reference>
<evidence type="ECO:0000313" key="7">
    <source>
        <dbReference type="EMBL" id="WEK35726.1"/>
    </source>
</evidence>
<dbReference type="Gene3D" id="3.40.50.150">
    <property type="entry name" value="Vaccinia Virus protein VP39"/>
    <property type="match status" value="1"/>
</dbReference>
<dbReference type="PANTHER" id="PTHR22807:SF53">
    <property type="entry name" value="RIBOSOMAL RNA SMALL SUBUNIT METHYLTRANSFERASE B-RELATED"/>
    <property type="match status" value="1"/>
</dbReference>
<comment type="caution">
    <text evidence="5">Lacks conserved residue(s) required for the propagation of feature annotation.</text>
</comment>
<protein>
    <submittedName>
        <fullName evidence="7">Fmu (Sun) domain-containing protein</fullName>
    </submittedName>
</protein>
<feature type="binding site" evidence="5">
    <location>
        <position position="255"/>
    </location>
    <ligand>
        <name>S-adenosyl-L-methionine</name>
        <dbReference type="ChEBI" id="CHEBI:59789"/>
    </ligand>
</feature>
<dbReference type="PROSITE" id="PS51686">
    <property type="entry name" value="SAM_MT_RSMB_NOP"/>
    <property type="match status" value="1"/>
</dbReference>
<evidence type="ECO:0000256" key="5">
    <source>
        <dbReference type="PROSITE-ProRule" id="PRU01023"/>
    </source>
</evidence>
<dbReference type="SUPFAM" id="SSF53335">
    <property type="entry name" value="S-adenosyl-L-methionine-dependent methyltransferases"/>
    <property type="match status" value="1"/>
</dbReference>
<dbReference type="Proteomes" id="UP001220610">
    <property type="component" value="Chromosome"/>
</dbReference>
<dbReference type="InterPro" id="IPR023267">
    <property type="entry name" value="RCMT"/>
</dbReference>
<evidence type="ECO:0000256" key="2">
    <source>
        <dbReference type="ARBA" id="ARBA00022679"/>
    </source>
</evidence>
<evidence type="ECO:0000256" key="3">
    <source>
        <dbReference type="ARBA" id="ARBA00022691"/>
    </source>
</evidence>
<evidence type="ECO:0000259" key="6">
    <source>
        <dbReference type="PROSITE" id="PS51686"/>
    </source>
</evidence>
<organism evidence="7 8">
    <name type="scientific">Candidatus Pseudobacter hemicellulosilyticus</name>
    <dbReference type="NCBI Taxonomy" id="3121375"/>
    <lineage>
        <taxon>Bacteria</taxon>
        <taxon>Pseudomonadati</taxon>
        <taxon>Bacteroidota</taxon>
        <taxon>Chitinophagia</taxon>
        <taxon>Chitinophagales</taxon>
        <taxon>Chitinophagaceae</taxon>
        <taxon>Pseudobacter</taxon>
    </lineage>
</organism>
<evidence type="ECO:0000313" key="8">
    <source>
        <dbReference type="Proteomes" id="UP001220610"/>
    </source>
</evidence>
<dbReference type="CDD" id="cd02440">
    <property type="entry name" value="AdoMet_MTases"/>
    <property type="match status" value="1"/>
</dbReference>
<dbReference type="GO" id="GO:0001510">
    <property type="term" value="P:RNA methylation"/>
    <property type="evidence" value="ECO:0007669"/>
    <property type="project" value="InterPro"/>
</dbReference>
<dbReference type="PANTHER" id="PTHR22807">
    <property type="entry name" value="NOP2 YEAST -RELATED NOL1/NOP2/FMU SUN DOMAIN-CONTAINING"/>
    <property type="match status" value="1"/>
</dbReference>
<dbReference type="InterPro" id="IPR029063">
    <property type="entry name" value="SAM-dependent_MTases_sf"/>
</dbReference>
<dbReference type="InterPro" id="IPR001678">
    <property type="entry name" value="MeTrfase_RsmB-F_NOP2_dom"/>
</dbReference>
<feature type="domain" description="SAM-dependent MTase RsmB/NOP-type" evidence="6">
    <location>
        <begin position="128"/>
        <end position="410"/>
    </location>
</feature>
<dbReference type="EMBL" id="CP119311">
    <property type="protein sequence ID" value="WEK35726.1"/>
    <property type="molecule type" value="Genomic_DNA"/>
</dbReference>
<keyword evidence="3 5" id="KW-0949">S-adenosyl-L-methionine</keyword>
<feature type="binding site" evidence="5">
    <location>
        <position position="309"/>
    </location>
    <ligand>
        <name>S-adenosyl-L-methionine</name>
        <dbReference type="ChEBI" id="CHEBI:59789"/>
    </ligand>
</feature>
<comment type="similarity">
    <text evidence="5">Belongs to the class I-like SAM-binding methyltransferase superfamily. RsmB/NOP family.</text>
</comment>
<dbReference type="GO" id="GO:0008173">
    <property type="term" value="F:RNA methyltransferase activity"/>
    <property type="evidence" value="ECO:0007669"/>
    <property type="project" value="InterPro"/>
</dbReference>
<accession>A0AAJ5WPF2</accession>
<dbReference type="Pfam" id="PF01189">
    <property type="entry name" value="Methyltr_RsmB-F"/>
    <property type="match status" value="1"/>
</dbReference>
<keyword evidence="1 5" id="KW-0489">Methyltransferase</keyword>
<proteinExistence type="inferred from homology"/>
<feature type="binding site" evidence="5">
    <location>
        <position position="282"/>
    </location>
    <ligand>
        <name>S-adenosyl-L-methionine</name>
        <dbReference type="ChEBI" id="CHEBI:59789"/>
    </ligand>
</feature>
<name>A0AAJ5WPF2_9BACT</name>
<evidence type="ECO:0000256" key="4">
    <source>
        <dbReference type="ARBA" id="ARBA00022884"/>
    </source>
</evidence>
<feature type="active site" description="Nucleophile" evidence="5">
    <location>
        <position position="362"/>
    </location>
</feature>
<dbReference type="PRINTS" id="PR02008">
    <property type="entry name" value="RCMTFAMILY"/>
</dbReference>
<dbReference type="GO" id="GO:0003723">
    <property type="term" value="F:RNA binding"/>
    <property type="evidence" value="ECO:0007669"/>
    <property type="project" value="UniProtKB-UniRule"/>
</dbReference>
<keyword evidence="4 5" id="KW-0694">RNA-binding</keyword>
<gene>
    <name evidence="7" type="ORF">P0Y53_24840</name>
</gene>
<dbReference type="InterPro" id="IPR049560">
    <property type="entry name" value="MeTrfase_RsmB-F_NOP2_cat"/>
</dbReference>
<evidence type="ECO:0000256" key="1">
    <source>
        <dbReference type="ARBA" id="ARBA00022603"/>
    </source>
</evidence>
<dbReference type="AlphaFoldDB" id="A0AAJ5WPF2"/>
<keyword evidence="2 5" id="KW-0808">Transferase</keyword>